<dbReference type="AlphaFoldDB" id="A0A375E3F6"/>
<sequence>MINPGCAVQASGVPPPAGKGVGVQPPSIYPIFCVILPTRQLFHATPTEFRTITDFNVAKPALEIV</sequence>
<dbReference type="Proteomes" id="UP000256952">
    <property type="component" value="Chromosome CBM2613_a"/>
</dbReference>
<protein>
    <submittedName>
        <fullName evidence="1">Uncharacterized protein</fullName>
    </submittedName>
</protein>
<dbReference type="EMBL" id="OFTH01000027">
    <property type="protein sequence ID" value="SOZ62526.1"/>
    <property type="molecule type" value="Genomic_DNA"/>
</dbReference>
<proteinExistence type="predicted"/>
<gene>
    <name evidence="1" type="ORF">CBM2613_A330026</name>
</gene>
<evidence type="ECO:0000313" key="1">
    <source>
        <dbReference type="EMBL" id="SOZ62526.1"/>
    </source>
</evidence>
<comment type="caution">
    <text evidence="1">The sequence shown here is derived from an EMBL/GenBank/DDBJ whole genome shotgun (WGS) entry which is preliminary data.</text>
</comment>
<name>A0A375E3F6_9BURK</name>
<organism evidence="1">
    <name type="scientific">Cupriavidus taiwanensis</name>
    <dbReference type="NCBI Taxonomy" id="164546"/>
    <lineage>
        <taxon>Bacteria</taxon>
        <taxon>Pseudomonadati</taxon>
        <taxon>Pseudomonadota</taxon>
        <taxon>Betaproteobacteria</taxon>
        <taxon>Burkholderiales</taxon>
        <taxon>Burkholderiaceae</taxon>
        <taxon>Cupriavidus</taxon>
    </lineage>
</organism>
<accession>A0A375E3F6</accession>
<reference evidence="1" key="1">
    <citation type="submission" date="2018-01" db="EMBL/GenBank/DDBJ databases">
        <authorList>
            <person name="Clerissi C."/>
        </authorList>
    </citation>
    <scope>NUCLEOTIDE SEQUENCE</scope>
    <source>
        <strain evidence="1">Cupriavidus taiwanensis STM 8556</strain>
    </source>
</reference>